<feature type="transmembrane region" description="Helical" evidence="2">
    <location>
        <begin position="482"/>
        <end position="505"/>
    </location>
</feature>
<evidence type="ECO:0000256" key="1">
    <source>
        <dbReference type="SAM" id="Coils"/>
    </source>
</evidence>
<protein>
    <submittedName>
        <fullName evidence="4">Dynamin family protein</fullName>
    </submittedName>
</protein>
<dbReference type="PANTHER" id="PTHR43681:SF1">
    <property type="entry name" value="SARCALUMENIN"/>
    <property type="match status" value="1"/>
</dbReference>
<dbReference type="Gene3D" id="3.40.50.300">
    <property type="entry name" value="P-loop containing nucleotide triphosphate hydrolases"/>
    <property type="match status" value="1"/>
</dbReference>
<evidence type="ECO:0000313" key="5">
    <source>
        <dbReference type="Proteomes" id="UP000004705"/>
    </source>
</evidence>
<dbReference type="InterPro" id="IPR027417">
    <property type="entry name" value="P-loop_NTPase"/>
</dbReference>
<evidence type="ECO:0000256" key="2">
    <source>
        <dbReference type="SAM" id="Phobius"/>
    </source>
</evidence>
<organism evidence="4 5">
    <name type="scientific">Saccharomonospora azurea NA-128</name>
    <dbReference type="NCBI Taxonomy" id="882081"/>
    <lineage>
        <taxon>Bacteria</taxon>
        <taxon>Bacillati</taxon>
        <taxon>Actinomycetota</taxon>
        <taxon>Actinomycetes</taxon>
        <taxon>Pseudonocardiales</taxon>
        <taxon>Pseudonocardiaceae</taxon>
        <taxon>Saccharomonospora</taxon>
    </lineage>
</organism>
<dbReference type="PANTHER" id="PTHR43681">
    <property type="entry name" value="TRANSMEMBRANE GTPASE FZO"/>
    <property type="match status" value="1"/>
</dbReference>
<dbReference type="InterPro" id="IPR051943">
    <property type="entry name" value="TRAFAC_Dynamin-like_GTPase"/>
</dbReference>
<evidence type="ECO:0000313" key="4">
    <source>
        <dbReference type="EMBL" id="EHY89586.1"/>
    </source>
</evidence>
<dbReference type="Pfam" id="PF00350">
    <property type="entry name" value="Dynamin_N"/>
    <property type="match status" value="1"/>
</dbReference>
<dbReference type="SUPFAM" id="SSF52540">
    <property type="entry name" value="P-loop containing nucleoside triphosphate hydrolases"/>
    <property type="match status" value="1"/>
</dbReference>
<keyword evidence="2" id="KW-0472">Membrane</keyword>
<keyword evidence="5" id="KW-1185">Reference proteome</keyword>
<dbReference type="AlphaFoldDB" id="H8GA89"/>
<dbReference type="EMBL" id="CM001466">
    <property type="protein sequence ID" value="EHY89586.1"/>
    <property type="molecule type" value="Genomic_DNA"/>
</dbReference>
<dbReference type="Proteomes" id="UP000004705">
    <property type="component" value="Chromosome"/>
</dbReference>
<reference evidence="4 5" key="1">
    <citation type="journal article" date="2012" name="Stand. Genomic Sci.">
        <title>Genome sequence of the soil bacterium Saccharomonospora azurea type strain (NA-128(T)).</title>
        <authorList>
            <person name="Klenk H.P."/>
            <person name="Held B."/>
            <person name="Lucas S."/>
            <person name="Lapidus A."/>
            <person name="Copeland A."/>
            <person name="Hammon N."/>
            <person name="Pitluck S."/>
            <person name="Goodwin L.A."/>
            <person name="Han C."/>
            <person name="Tapia R."/>
            <person name="Brambilla E.M."/>
            <person name="Potter G."/>
            <person name="Land M."/>
            <person name="Ivanova N."/>
            <person name="Rohde M."/>
            <person name="Goker M."/>
            <person name="Detter J.C."/>
            <person name="Kyrpides N.C."/>
            <person name="Woyke T."/>
        </authorList>
    </citation>
    <scope>NUCLEOTIDE SEQUENCE [LARGE SCALE GENOMIC DNA]</scope>
    <source>
        <strain evidence="4 5">NA-128</strain>
    </source>
</reference>
<keyword evidence="2" id="KW-0812">Transmembrane</keyword>
<evidence type="ECO:0000259" key="3">
    <source>
        <dbReference type="Pfam" id="PF00350"/>
    </source>
</evidence>
<name>H8GA89_9PSEU</name>
<dbReference type="RefSeq" id="WP_005442383.1">
    <property type="nucleotide sequence ID" value="NZ_CM001466.1"/>
</dbReference>
<keyword evidence="2" id="KW-1133">Transmembrane helix</keyword>
<gene>
    <name evidence="4" type="ORF">SacazDRAFT_02694</name>
</gene>
<dbReference type="HOGENOM" id="CLU_028675_0_0_11"/>
<keyword evidence="1" id="KW-0175">Coiled coil</keyword>
<dbReference type="InterPro" id="IPR045063">
    <property type="entry name" value="Dynamin_N"/>
</dbReference>
<sequence length="618" mass="66989">MSTAPSLGKPSLPAQVKKARESLLALLRDLDPQAAKSVEDQRGARTAKPSVVVVGETNRGKSSLVNALLAKPGLSPVDAEVATSTYLVFEHADEWRAQACYPGQLAPVGFELDELERWVSARHDLPEGQLPPRYVEVSGPVPLLERISVVDTPGVGGLDSAHGELAMEAAAGATALLFVVDASAPFTAPELRFLATMADRVETVVFALSKTDQFRGWRQILDADRELLAEHAPRFADAPIHPVSARMFELAAKAPNEQAAAMLRQKSGVAELQGALQELLVGRAAMLGEANTLRALASALGEQGARLAAQERALTSGESEARALRERRDQLVADRRSSTKGWQLRMRGEVQRARVELGHEVSRRMRDAQTHFRQRIEAANREELASLAPQVDAALQSVSQRMSGLLAQRVTQVTDAVLADLFSAEELAVIRGQLARGAGGPAVVLRPPEKRPPTAEDKLLVFMGVSGGAGAAKLVAAPFVSAALFTPVVLPATIVIGLGAGWWMARTRRHAADKQHAKQWLIESIAEARSTLDQLVAEQLIEAEQQLALALDDALSRRIEAIEAELKELDTTIKLDEKERARKLSQVKRRVKEVEEGTRQADAFLGRIRALRDRPRQG</sequence>
<feature type="coiled-coil region" evidence="1">
    <location>
        <begin position="552"/>
        <end position="579"/>
    </location>
</feature>
<feature type="domain" description="Dynamin N-terminal" evidence="3">
    <location>
        <begin position="51"/>
        <end position="206"/>
    </location>
</feature>
<dbReference type="OrthoDB" id="4746525at2"/>
<proteinExistence type="predicted"/>
<accession>H8GA89</accession>